<dbReference type="InterPro" id="IPR013830">
    <property type="entry name" value="SGNH_hydro"/>
</dbReference>
<dbReference type="Proteomes" id="UP001301769">
    <property type="component" value="Unassembled WGS sequence"/>
</dbReference>
<organism evidence="2 3">
    <name type="scientific">Rhypophila decipiens</name>
    <dbReference type="NCBI Taxonomy" id="261697"/>
    <lineage>
        <taxon>Eukaryota</taxon>
        <taxon>Fungi</taxon>
        <taxon>Dikarya</taxon>
        <taxon>Ascomycota</taxon>
        <taxon>Pezizomycotina</taxon>
        <taxon>Sordariomycetes</taxon>
        <taxon>Sordariomycetidae</taxon>
        <taxon>Sordariales</taxon>
        <taxon>Naviculisporaceae</taxon>
        <taxon>Rhypophila</taxon>
    </lineage>
</organism>
<gene>
    <name evidence="2" type="ORF">QBC37DRAFT_291139</name>
</gene>
<evidence type="ECO:0000313" key="3">
    <source>
        <dbReference type="Proteomes" id="UP001301769"/>
    </source>
</evidence>
<dbReference type="PANTHER" id="PTHR30383">
    <property type="entry name" value="THIOESTERASE 1/PROTEASE 1/LYSOPHOSPHOLIPASE L1"/>
    <property type="match status" value="1"/>
</dbReference>
<comment type="caution">
    <text evidence="2">The sequence shown here is derived from an EMBL/GenBank/DDBJ whole genome shotgun (WGS) entry which is preliminary data.</text>
</comment>
<dbReference type="PANTHER" id="PTHR30383:SF19">
    <property type="entry name" value="FIBRONECTIN TYPE-III DOMAIN-CONTAINING PROTEIN"/>
    <property type="match status" value="1"/>
</dbReference>
<sequence>MAGRQKLRILCFGDSLTAGYSSLGAIYHPYAEMLIQFLEMAFPEMDVEADIEGEPGETVKFGFLPRMQGLFSPKNTEGNKNYDWAIVLGGTNDLARGISDEEIFHTLKAVWDVPLRRNIKVIALTVPEPGVKVGEASAAKRIALNDAIKSYRRTNFHAFDLATAMPYFKMSPRDQQRYWDDAIHYTPDGYDFIGNKIGTFLVSLLAKEKAENHPSPAKRRRYFKDDEKVFDEEDDGQRAIDRGYVVVRRRDLD</sequence>
<name>A0AAN7B5I4_9PEZI</name>
<keyword evidence="3" id="KW-1185">Reference proteome</keyword>
<dbReference type="Pfam" id="PF13472">
    <property type="entry name" value="Lipase_GDSL_2"/>
    <property type="match status" value="1"/>
</dbReference>
<dbReference type="GO" id="GO:0004622">
    <property type="term" value="F:phosphatidylcholine lysophospholipase activity"/>
    <property type="evidence" value="ECO:0007669"/>
    <property type="project" value="TreeGrafter"/>
</dbReference>
<evidence type="ECO:0000313" key="2">
    <source>
        <dbReference type="EMBL" id="KAK4211074.1"/>
    </source>
</evidence>
<dbReference type="EMBL" id="MU858158">
    <property type="protein sequence ID" value="KAK4211074.1"/>
    <property type="molecule type" value="Genomic_DNA"/>
</dbReference>
<dbReference type="InterPro" id="IPR051532">
    <property type="entry name" value="Ester_Hydrolysis_Enzymes"/>
</dbReference>
<accession>A0AAN7B5I4</accession>
<dbReference type="Gene3D" id="3.40.50.1110">
    <property type="entry name" value="SGNH hydrolase"/>
    <property type="match status" value="1"/>
</dbReference>
<proteinExistence type="predicted"/>
<protein>
    <submittedName>
        <fullName evidence="2">SGNH hydrolase-type esterase domain-containing protein</fullName>
    </submittedName>
</protein>
<dbReference type="InterPro" id="IPR036514">
    <property type="entry name" value="SGNH_hydro_sf"/>
</dbReference>
<dbReference type="CDD" id="cd00229">
    <property type="entry name" value="SGNH_hydrolase"/>
    <property type="match status" value="1"/>
</dbReference>
<dbReference type="SUPFAM" id="SSF52266">
    <property type="entry name" value="SGNH hydrolase"/>
    <property type="match status" value="1"/>
</dbReference>
<dbReference type="AlphaFoldDB" id="A0AAN7B5I4"/>
<keyword evidence="2" id="KW-0378">Hydrolase</keyword>
<evidence type="ECO:0000259" key="1">
    <source>
        <dbReference type="Pfam" id="PF13472"/>
    </source>
</evidence>
<reference evidence="2" key="2">
    <citation type="submission" date="2023-05" db="EMBL/GenBank/DDBJ databases">
        <authorList>
            <consortium name="Lawrence Berkeley National Laboratory"/>
            <person name="Steindorff A."/>
            <person name="Hensen N."/>
            <person name="Bonometti L."/>
            <person name="Westerberg I."/>
            <person name="Brannstrom I.O."/>
            <person name="Guillou S."/>
            <person name="Cros-Aarteil S."/>
            <person name="Calhoun S."/>
            <person name="Haridas S."/>
            <person name="Kuo A."/>
            <person name="Mondo S."/>
            <person name="Pangilinan J."/>
            <person name="Riley R."/>
            <person name="Labutti K."/>
            <person name="Andreopoulos B."/>
            <person name="Lipzen A."/>
            <person name="Chen C."/>
            <person name="Yanf M."/>
            <person name="Daum C."/>
            <person name="Ng V."/>
            <person name="Clum A."/>
            <person name="Ohm R."/>
            <person name="Martin F."/>
            <person name="Silar P."/>
            <person name="Natvig D."/>
            <person name="Lalanne C."/>
            <person name="Gautier V."/>
            <person name="Ament-Velasquez S.L."/>
            <person name="Kruys A."/>
            <person name="Hutchinson M.I."/>
            <person name="Powell A.J."/>
            <person name="Barry K."/>
            <person name="Miller A.N."/>
            <person name="Grigoriev I.V."/>
            <person name="Debuchy R."/>
            <person name="Gladieux P."/>
            <person name="Thoren M.H."/>
            <person name="Johannesson H."/>
        </authorList>
    </citation>
    <scope>NUCLEOTIDE SEQUENCE</scope>
    <source>
        <strain evidence="2">PSN293</strain>
    </source>
</reference>
<reference evidence="2" key="1">
    <citation type="journal article" date="2023" name="Mol. Phylogenet. Evol.">
        <title>Genome-scale phylogeny and comparative genomics of the fungal order Sordariales.</title>
        <authorList>
            <person name="Hensen N."/>
            <person name="Bonometti L."/>
            <person name="Westerberg I."/>
            <person name="Brannstrom I.O."/>
            <person name="Guillou S."/>
            <person name="Cros-Aarteil S."/>
            <person name="Calhoun S."/>
            <person name="Haridas S."/>
            <person name="Kuo A."/>
            <person name="Mondo S."/>
            <person name="Pangilinan J."/>
            <person name="Riley R."/>
            <person name="LaButti K."/>
            <person name="Andreopoulos B."/>
            <person name="Lipzen A."/>
            <person name="Chen C."/>
            <person name="Yan M."/>
            <person name="Daum C."/>
            <person name="Ng V."/>
            <person name="Clum A."/>
            <person name="Steindorff A."/>
            <person name="Ohm R.A."/>
            <person name="Martin F."/>
            <person name="Silar P."/>
            <person name="Natvig D.O."/>
            <person name="Lalanne C."/>
            <person name="Gautier V."/>
            <person name="Ament-Velasquez S.L."/>
            <person name="Kruys A."/>
            <person name="Hutchinson M.I."/>
            <person name="Powell A.J."/>
            <person name="Barry K."/>
            <person name="Miller A.N."/>
            <person name="Grigoriev I.V."/>
            <person name="Debuchy R."/>
            <person name="Gladieux P."/>
            <person name="Hiltunen Thoren M."/>
            <person name="Johannesson H."/>
        </authorList>
    </citation>
    <scope>NUCLEOTIDE SEQUENCE</scope>
    <source>
        <strain evidence="2">PSN293</strain>
    </source>
</reference>
<feature type="domain" description="SGNH hydrolase-type esterase" evidence="1">
    <location>
        <begin position="11"/>
        <end position="191"/>
    </location>
</feature>